<reference evidence="1 2" key="1">
    <citation type="submission" date="2018-05" db="EMBL/GenBank/DDBJ databases">
        <title>Genomic Encyclopedia of Archaeal and Bacterial Type Strains, Phase II (KMG-II): from individual species to whole genera.</title>
        <authorList>
            <person name="Goeker M."/>
        </authorList>
    </citation>
    <scope>NUCLEOTIDE SEQUENCE [LARGE SCALE GENOMIC DNA]</scope>
    <source>
        <strain evidence="1 2">DSM 19975</strain>
    </source>
</reference>
<keyword evidence="2" id="KW-1185">Reference proteome</keyword>
<dbReference type="EMBL" id="QGHA01000040">
    <property type="protein sequence ID" value="PWK63266.1"/>
    <property type="molecule type" value="Genomic_DNA"/>
</dbReference>
<evidence type="ECO:0008006" key="3">
    <source>
        <dbReference type="Google" id="ProtNLM"/>
    </source>
</evidence>
<proteinExistence type="predicted"/>
<gene>
    <name evidence="1" type="ORF">LX99_05125</name>
</gene>
<protein>
    <recommendedName>
        <fullName evidence="3">Transposase</fullName>
    </recommendedName>
</protein>
<accession>A0A316GTZ8</accession>
<name>A0A316GTZ8_9SPHI</name>
<comment type="caution">
    <text evidence="1">The sequence shown here is derived from an EMBL/GenBank/DDBJ whole genome shotgun (WGS) entry which is preliminary data.</text>
</comment>
<sequence>METELLKLLLPSNLVEQFELIRIEQQTDGYHLYLDQRNRPPGEYEGHKLESKGFVDQVTLRDFPLRGKACFLHLRRRKWCDHTTGDTVYSSWDSVAEGTRLTAEFAAFLKEFNR</sequence>
<dbReference type="AlphaFoldDB" id="A0A316GTZ8"/>
<evidence type="ECO:0000313" key="1">
    <source>
        <dbReference type="EMBL" id="PWK63266.1"/>
    </source>
</evidence>
<dbReference type="RefSeq" id="WP_109611136.1">
    <property type="nucleotide sequence ID" value="NZ_QGHA01000040.1"/>
</dbReference>
<dbReference type="Proteomes" id="UP000245678">
    <property type="component" value="Unassembled WGS sequence"/>
</dbReference>
<organism evidence="1 2">
    <name type="scientific">Mucilaginibacter oryzae</name>
    <dbReference type="NCBI Taxonomy" id="468058"/>
    <lineage>
        <taxon>Bacteria</taxon>
        <taxon>Pseudomonadati</taxon>
        <taxon>Bacteroidota</taxon>
        <taxon>Sphingobacteriia</taxon>
        <taxon>Sphingobacteriales</taxon>
        <taxon>Sphingobacteriaceae</taxon>
        <taxon>Mucilaginibacter</taxon>
    </lineage>
</organism>
<evidence type="ECO:0000313" key="2">
    <source>
        <dbReference type="Proteomes" id="UP000245678"/>
    </source>
</evidence>